<name>A0A0A9GG88_ARUDO</name>
<organism evidence="1">
    <name type="scientific">Arundo donax</name>
    <name type="common">Giant reed</name>
    <name type="synonym">Donax arundinaceus</name>
    <dbReference type="NCBI Taxonomy" id="35708"/>
    <lineage>
        <taxon>Eukaryota</taxon>
        <taxon>Viridiplantae</taxon>
        <taxon>Streptophyta</taxon>
        <taxon>Embryophyta</taxon>
        <taxon>Tracheophyta</taxon>
        <taxon>Spermatophyta</taxon>
        <taxon>Magnoliopsida</taxon>
        <taxon>Liliopsida</taxon>
        <taxon>Poales</taxon>
        <taxon>Poaceae</taxon>
        <taxon>PACMAD clade</taxon>
        <taxon>Arundinoideae</taxon>
        <taxon>Arundineae</taxon>
        <taxon>Arundo</taxon>
    </lineage>
</organism>
<dbReference type="AlphaFoldDB" id="A0A0A9GG88"/>
<sequence length="16" mass="1773">MSTNKCFLIFASAARI</sequence>
<protein>
    <submittedName>
        <fullName evidence="1">Uncharacterized protein</fullName>
    </submittedName>
</protein>
<accession>A0A0A9GG88</accession>
<reference evidence="1" key="2">
    <citation type="journal article" date="2015" name="Data Brief">
        <title>Shoot transcriptome of the giant reed, Arundo donax.</title>
        <authorList>
            <person name="Barrero R.A."/>
            <person name="Guerrero F.D."/>
            <person name="Moolhuijzen P."/>
            <person name="Goolsby J.A."/>
            <person name="Tidwell J."/>
            <person name="Bellgard S.E."/>
            <person name="Bellgard M.I."/>
        </authorList>
    </citation>
    <scope>NUCLEOTIDE SEQUENCE</scope>
    <source>
        <tissue evidence="1">Shoot tissue taken approximately 20 cm above the soil surface</tissue>
    </source>
</reference>
<reference evidence="1" key="1">
    <citation type="submission" date="2014-09" db="EMBL/GenBank/DDBJ databases">
        <authorList>
            <person name="Magalhaes I.L.F."/>
            <person name="Oliveira U."/>
            <person name="Santos F.R."/>
            <person name="Vidigal T.H.D.A."/>
            <person name="Brescovit A.D."/>
            <person name="Santos A.J."/>
        </authorList>
    </citation>
    <scope>NUCLEOTIDE SEQUENCE</scope>
    <source>
        <tissue evidence="1">Shoot tissue taken approximately 20 cm above the soil surface</tissue>
    </source>
</reference>
<evidence type="ECO:0000313" key="1">
    <source>
        <dbReference type="EMBL" id="JAE23512.1"/>
    </source>
</evidence>
<proteinExistence type="predicted"/>
<dbReference type="EMBL" id="GBRH01174384">
    <property type="protein sequence ID" value="JAE23512.1"/>
    <property type="molecule type" value="Transcribed_RNA"/>
</dbReference>